<dbReference type="Pfam" id="PF00005">
    <property type="entry name" value="ABC_tran"/>
    <property type="match status" value="1"/>
</dbReference>
<sequence length="342" mass="36645">MRDSILEVNNLQVSFDIGGRDAVAVDRLSFSLGHGRTLGIVGESGSGKSIASLAIMGLVPSPPGRISGGSIRFMGRELTGMPEHELRALRGKDISMIFQEPMTALNPVFRVGEQIAESLMVHANLDRRAAWGRAAELLAEVGIPEPELRVRNYPFELSGGMRQRVMIAIALACAPSVLIADEPTTALDVSVQAQIFQLLKAIQRRSGTSILFITHDMGSIAAMTDRVIVMYAGSCVEAGSTREILLDPRHPYTQGLIACTPHLDRRAGRKKGYLHEIPGMVPAITDIGASCAFAPRCSRAGPRCFRERPFAAAFGDGRRVACFNADLEAAAGGRSSHGNAIA</sequence>
<keyword evidence="3" id="KW-0813">Transport</keyword>
<dbReference type="SUPFAM" id="SSF52540">
    <property type="entry name" value="P-loop containing nucleoside triphosphate hydrolases"/>
    <property type="match status" value="1"/>
</dbReference>
<evidence type="ECO:0000259" key="8">
    <source>
        <dbReference type="PROSITE" id="PS50893"/>
    </source>
</evidence>
<dbReference type="InterPro" id="IPR050388">
    <property type="entry name" value="ABC_Ni/Peptide_Import"/>
</dbReference>
<keyword evidence="4" id="KW-1003">Cell membrane</keyword>
<dbReference type="PROSITE" id="PS00211">
    <property type="entry name" value="ABC_TRANSPORTER_1"/>
    <property type="match status" value="1"/>
</dbReference>
<dbReference type="FunFam" id="3.40.50.300:FF:000016">
    <property type="entry name" value="Oligopeptide ABC transporter ATP-binding component"/>
    <property type="match status" value="1"/>
</dbReference>
<dbReference type="SMART" id="SM00382">
    <property type="entry name" value="AAA"/>
    <property type="match status" value="1"/>
</dbReference>
<dbReference type="PANTHER" id="PTHR43297:SF2">
    <property type="entry name" value="DIPEPTIDE TRANSPORT ATP-BINDING PROTEIN DPPD"/>
    <property type="match status" value="1"/>
</dbReference>
<reference evidence="9 10" key="1">
    <citation type="submission" date="2019-09" db="EMBL/GenBank/DDBJ databases">
        <title>In-depth cultivation of the pig gut microbiome towards novel bacterial diversity and tailored functional studies.</title>
        <authorList>
            <person name="Wylensek D."/>
            <person name="Hitch T.C.A."/>
            <person name="Clavel T."/>
        </authorList>
    </citation>
    <scope>NUCLEOTIDE SEQUENCE [LARGE SCALE GENOMIC DNA]</scope>
    <source>
        <strain evidence="9 10">PG-178-WT-4</strain>
    </source>
</reference>
<evidence type="ECO:0000256" key="5">
    <source>
        <dbReference type="ARBA" id="ARBA00022741"/>
    </source>
</evidence>
<accession>A0A6L5XMN0</accession>
<dbReference type="GO" id="GO:0005886">
    <property type="term" value="C:plasma membrane"/>
    <property type="evidence" value="ECO:0007669"/>
    <property type="project" value="UniProtKB-SubCell"/>
</dbReference>
<dbReference type="GO" id="GO:0015833">
    <property type="term" value="P:peptide transport"/>
    <property type="evidence" value="ECO:0007669"/>
    <property type="project" value="InterPro"/>
</dbReference>
<dbReference type="GO" id="GO:0016887">
    <property type="term" value="F:ATP hydrolysis activity"/>
    <property type="evidence" value="ECO:0007669"/>
    <property type="project" value="InterPro"/>
</dbReference>
<dbReference type="GO" id="GO:0005524">
    <property type="term" value="F:ATP binding"/>
    <property type="evidence" value="ECO:0007669"/>
    <property type="project" value="UniProtKB-KW"/>
</dbReference>
<dbReference type="InterPro" id="IPR027417">
    <property type="entry name" value="P-loop_NTPase"/>
</dbReference>
<feature type="domain" description="ABC transporter" evidence="8">
    <location>
        <begin position="6"/>
        <end position="257"/>
    </location>
</feature>
<dbReference type="InterPro" id="IPR003439">
    <property type="entry name" value="ABC_transporter-like_ATP-bd"/>
</dbReference>
<evidence type="ECO:0000256" key="4">
    <source>
        <dbReference type="ARBA" id="ARBA00022475"/>
    </source>
</evidence>
<keyword evidence="10" id="KW-1185">Reference proteome</keyword>
<keyword evidence="5" id="KW-0547">Nucleotide-binding</keyword>
<keyword evidence="7" id="KW-0472">Membrane</keyword>
<dbReference type="AlphaFoldDB" id="A0A6L5XMN0"/>
<evidence type="ECO:0000256" key="2">
    <source>
        <dbReference type="ARBA" id="ARBA00005417"/>
    </source>
</evidence>
<protein>
    <submittedName>
        <fullName evidence="9">ABC transporter ATP-binding protein</fullName>
    </submittedName>
</protein>
<name>A0A6L5XMN0_9BACT</name>
<dbReference type="RefSeq" id="WP_154511716.1">
    <property type="nucleotide sequence ID" value="NZ_DBFWWU010000074.1"/>
</dbReference>
<comment type="subcellular location">
    <subcellularLocation>
        <location evidence="1">Cell inner membrane</location>
        <topology evidence="1">Peripheral membrane protein</topology>
    </subcellularLocation>
</comment>
<dbReference type="PROSITE" id="PS50893">
    <property type="entry name" value="ABC_TRANSPORTER_2"/>
    <property type="match status" value="1"/>
</dbReference>
<organism evidence="9 10">
    <name type="scientific">Desulfovibrio porci</name>
    <dbReference type="NCBI Taxonomy" id="2605782"/>
    <lineage>
        <taxon>Bacteria</taxon>
        <taxon>Pseudomonadati</taxon>
        <taxon>Thermodesulfobacteriota</taxon>
        <taxon>Desulfovibrionia</taxon>
        <taxon>Desulfovibrionales</taxon>
        <taxon>Desulfovibrionaceae</taxon>
        <taxon>Desulfovibrio</taxon>
    </lineage>
</organism>
<evidence type="ECO:0000256" key="1">
    <source>
        <dbReference type="ARBA" id="ARBA00004417"/>
    </source>
</evidence>
<dbReference type="EMBL" id="VUMH01000010">
    <property type="protein sequence ID" value="MSS28375.1"/>
    <property type="molecule type" value="Genomic_DNA"/>
</dbReference>
<dbReference type="Pfam" id="PF08352">
    <property type="entry name" value="oligo_HPY"/>
    <property type="match status" value="1"/>
</dbReference>
<dbReference type="PANTHER" id="PTHR43297">
    <property type="entry name" value="OLIGOPEPTIDE TRANSPORT ATP-BINDING PROTEIN APPD"/>
    <property type="match status" value="1"/>
</dbReference>
<dbReference type="NCBIfam" id="TIGR01727">
    <property type="entry name" value="oligo_HPY"/>
    <property type="match status" value="1"/>
</dbReference>
<evidence type="ECO:0000256" key="3">
    <source>
        <dbReference type="ARBA" id="ARBA00022448"/>
    </source>
</evidence>
<dbReference type="Proteomes" id="UP000477488">
    <property type="component" value="Unassembled WGS sequence"/>
</dbReference>
<evidence type="ECO:0000313" key="10">
    <source>
        <dbReference type="Proteomes" id="UP000477488"/>
    </source>
</evidence>
<proteinExistence type="inferred from homology"/>
<dbReference type="InterPro" id="IPR013563">
    <property type="entry name" value="Oligopep_ABC_C"/>
</dbReference>
<comment type="similarity">
    <text evidence="2">Belongs to the ABC transporter superfamily.</text>
</comment>
<dbReference type="InterPro" id="IPR017871">
    <property type="entry name" value="ABC_transporter-like_CS"/>
</dbReference>
<gene>
    <name evidence="9" type="ORF">FYJ44_10090</name>
</gene>
<evidence type="ECO:0000256" key="6">
    <source>
        <dbReference type="ARBA" id="ARBA00022840"/>
    </source>
</evidence>
<comment type="caution">
    <text evidence="9">The sequence shown here is derived from an EMBL/GenBank/DDBJ whole genome shotgun (WGS) entry which is preliminary data.</text>
</comment>
<dbReference type="CDD" id="cd03257">
    <property type="entry name" value="ABC_NikE_OppD_transporters"/>
    <property type="match status" value="1"/>
</dbReference>
<evidence type="ECO:0000256" key="7">
    <source>
        <dbReference type="ARBA" id="ARBA00023136"/>
    </source>
</evidence>
<dbReference type="InterPro" id="IPR003593">
    <property type="entry name" value="AAA+_ATPase"/>
</dbReference>
<evidence type="ECO:0000313" key="9">
    <source>
        <dbReference type="EMBL" id="MSS28375.1"/>
    </source>
</evidence>
<dbReference type="Gene3D" id="3.40.50.300">
    <property type="entry name" value="P-loop containing nucleotide triphosphate hydrolases"/>
    <property type="match status" value="1"/>
</dbReference>
<keyword evidence="6 9" id="KW-0067">ATP-binding</keyword>